<organism evidence="6 7">
    <name type="scientific">Handroanthus impetiginosus</name>
    <dbReference type="NCBI Taxonomy" id="429701"/>
    <lineage>
        <taxon>Eukaryota</taxon>
        <taxon>Viridiplantae</taxon>
        <taxon>Streptophyta</taxon>
        <taxon>Embryophyta</taxon>
        <taxon>Tracheophyta</taxon>
        <taxon>Spermatophyta</taxon>
        <taxon>Magnoliopsida</taxon>
        <taxon>eudicotyledons</taxon>
        <taxon>Gunneridae</taxon>
        <taxon>Pentapetalae</taxon>
        <taxon>asterids</taxon>
        <taxon>lamiids</taxon>
        <taxon>Lamiales</taxon>
        <taxon>Bignoniaceae</taxon>
        <taxon>Crescentiina</taxon>
        <taxon>Tabebuia alliance</taxon>
        <taxon>Handroanthus</taxon>
    </lineage>
</organism>
<dbReference type="EMBL" id="NKXS01001662">
    <property type="protein sequence ID" value="PIN17488.1"/>
    <property type="molecule type" value="Genomic_DNA"/>
</dbReference>
<evidence type="ECO:0000259" key="5">
    <source>
        <dbReference type="PROSITE" id="PS50303"/>
    </source>
</evidence>
<evidence type="ECO:0000313" key="6">
    <source>
        <dbReference type="EMBL" id="PIN17488.1"/>
    </source>
</evidence>
<feature type="domain" description="PUM-HD" evidence="5">
    <location>
        <begin position="1"/>
        <end position="292"/>
    </location>
</feature>
<feature type="repeat" description="Pumilio" evidence="4">
    <location>
        <begin position="153"/>
        <end position="188"/>
    </location>
</feature>
<reference evidence="7" key="1">
    <citation type="journal article" date="2018" name="Gigascience">
        <title>Genome assembly of the Pink Ipe (Handroanthus impetiginosus, Bignoniaceae), a highly valued, ecologically keystone Neotropical timber forest tree.</title>
        <authorList>
            <person name="Silva-Junior O.B."/>
            <person name="Grattapaglia D."/>
            <person name="Novaes E."/>
            <person name="Collevatti R.G."/>
        </authorList>
    </citation>
    <scope>NUCLEOTIDE SEQUENCE [LARGE SCALE GENOMIC DNA]</scope>
    <source>
        <strain evidence="7">cv. UFG-1</strain>
    </source>
</reference>
<dbReference type="GO" id="GO:0005737">
    <property type="term" value="C:cytoplasm"/>
    <property type="evidence" value="ECO:0007669"/>
    <property type="project" value="TreeGrafter"/>
</dbReference>
<name>A0A2G9HIY3_9LAMI</name>
<dbReference type="SMART" id="SM00025">
    <property type="entry name" value="Pumilio"/>
    <property type="match status" value="5"/>
</dbReference>
<evidence type="ECO:0000256" key="4">
    <source>
        <dbReference type="PROSITE-ProRule" id="PRU00317"/>
    </source>
</evidence>
<dbReference type="Pfam" id="PF00806">
    <property type="entry name" value="PUF"/>
    <property type="match status" value="5"/>
</dbReference>
<evidence type="ECO:0000256" key="3">
    <source>
        <dbReference type="ARBA" id="ARBA00022884"/>
    </source>
</evidence>
<keyword evidence="3" id="KW-0694">RNA-binding</keyword>
<evidence type="ECO:0000256" key="1">
    <source>
        <dbReference type="ARBA" id="ARBA00022737"/>
    </source>
</evidence>
<proteinExistence type="predicted"/>
<dbReference type="STRING" id="429701.A0A2G9HIY3"/>
<keyword evidence="1" id="KW-0677">Repeat</keyword>
<dbReference type="InterPro" id="IPR001313">
    <property type="entry name" value="Pumilio_RNA-bd_rpt"/>
</dbReference>
<dbReference type="AlphaFoldDB" id="A0A2G9HIY3"/>
<dbReference type="PROSITE" id="PS50302">
    <property type="entry name" value="PUM"/>
    <property type="match status" value="2"/>
</dbReference>
<dbReference type="InterPro" id="IPR011989">
    <property type="entry name" value="ARM-like"/>
</dbReference>
<dbReference type="PROSITE" id="PS50303">
    <property type="entry name" value="PUM_HD"/>
    <property type="match status" value="1"/>
</dbReference>
<evidence type="ECO:0000313" key="7">
    <source>
        <dbReference type="Proteomes" id="UP000231279"/>
    </source>
</evidence>
<dbReference type="InterPro" id="IPR033133">
    <property type="entry name" value="PUM-HD"/>
</dbReference>
<gene>
    <name evidence="6" type="ORF">CDL12_09852</name>
</gene>
<dbReference type="PANTHER" id="PTHR12537">
    <property type="entry name" value="RNA BINDING PROTEIN PUMILIO-RELATED"/>
    <property type="match status" value="1"/>
</dbReference>
<keyword evidence="7" id="KW-1185">Reference proteome</keyword>
<evidence type="ECO:0000256" key="2">
    <source>
        <dbReference type="ARBA" id="ARBA00022845"/>
    </source>
</evidence>
<accession>A0A2G9HIY3</accession>
<feature type="repeat" description="Pumilio" evidence="4">
    <location>
        <begin position="189"/>
        <end position="227"/>
    </location>
</feature>
<comment type="caution">
    <text evidence="6">The sequence shown here is derived from an EMBL/GenBank/DDBJ whole genome shotgun (WGS) entry which is preliminary data.</text>
</comment>
<dbReference type="Proteomes" id="UP000231279">
    <property type="component" value="Unassembled WGS sequence"/>
</dbReference>
<dbReference type="PANTHER" id="PTHR12537:SF137">
    <property type="entry name" value="PUMILIO HOMOLOG 16-RELATED"/>
    <property type="match status" value="1"/>
</dbReference>
<dbReference type="SUPFAM" id="SSF48371">
    <property type="entry name" value="ARM repeat"/>
    <property type="match status" value="1"/>
</dbReference>
<dbReference type="InterPro" id="IPR016024">
    <property type="entry name" value="ARM-type_fold"/>
</dbReference>
<dbReference type="GO" id="GO:0003729">
    <property type="term" value="F:mRNA binding"/>
    <property type="evidence" value="ECO:0007669"/>
    <property type="project" value="TreeGrafter"/>
</dbReference>
<sequence length="294" mass="33734">MISCCERGSEEDRTQKERVFWDYVFMLDKTCEDHSLVETVLLETELFIDAAFCKQGASSIVKLIKKLKVEKSCHAFTVTSILSTRFLAMMIHPMARIVIQKCFFFFGSQPNKILYEKVMLHFDVLAIHEVGCRSLNDCIYTISGELRAWLLNKIADVSDYLSIHPYGNYVVQNVLSLKDSQVIAKILRCLRGQFIHLAQKKEGSRVVEKCMESCNLGTVFVVEEILHDHTAPFLLAQDQFGNYVIQKALKKTMKPGFSHMYYALVRSLEPRCKELNLTKGGKNVIRLIEKPYSL</sequence>
<protein>
    <recommendedName>
        <fullName evidence="5">PUM-HD domain-containing protein</fullName>
    </recommendedName>
</protein>
<dbReference type="OrthoDB" id="668540at2759"/>
<dbReference type="Gene3D" id="1.25.10.10">
    <property type="entry name" value="Leucine-rich Repeat Variant"/>
    <property type="match status" value="1"/>
</dbReference>
<keyword evidence="2" id="KW-0810">Translation regulation</keyword>
<dbReference type="GO" id="GO:0006417">
    <property type="term" value="P:regulation of translation"/>
    <property type="evidence" value="ECO:0007669"/>
    <property type="project" value="UniProtKB-KW"/>
</dbReference>